<dbReference type="Proteomes" id="UP000671852">
    <property type="component" value="Chromosome"/>
</dbReference>
<dbReference type="PANTHER" id="PTHR38589:SF1">
    <property type="entry name" value="BLR0621 PROTEIN"/>
    <property type="match status" value="1"/>
</dbReference>
<dbReference type="Pfam" id="PF03734">
    <property type="entry name" value="YkuD"/>
    <property type="match status" value="1"/>
</dbReference>
<dbReference type="EMBL" id="CP046072">
    <property type="protein sequence ID" value="QSZ41021.1"/>
    <property type="molecule type" value="Genomic_DNA"/>
</dbReference>
<dbReference type="GO" id="GO:0016740">
    <property type="term" value="F:transferase activity"/>
    <property type="evidence" value="ECO:0007669"/>
    <property type="project" value="InterPro"/>
</dbReference>
<evidence type="ECO:0000313" key="2">
    <source>
        <dbReference type="EMBL" id="QSZ41021.1"/>
    </source>
</evidence>
<proteinExistence type="predicted"/>
<dbReference type="KEGG" id="saqt:GJV85_02455"/>
<protein>
    <submittedName>
        <fullName evidence="2">L,D-transpeptidase family protein</fullName>
    </submittedName>
</protein>
<sequence>MIKSILITVSLTISLYSSQQIVLVVSNDFNSSKAKLECFENNKTMFPIIDVNIGKNGLGWGIGKESLHKVNNEPIKMEGDKKAPAGIFKLTDIFGYSHGSNYSLPYLFTSKNLICVDDSDSPFYNQIVEMQGDEKSFEYMKRSDAQYELGVVVAHNNQAIPKHGSCIFLHVQKGDNEGTAGCTSMKLKDLKKITHWLKKEKNPILIQIPKSSREEILQVYPQLKNSELLKREL</sequence>
<dbReference type="RefSeq" id="WP_207562294.1">
    <property type="nucleotide sequence ID" value="NZ_CP046072.1"/>
</dbReference>
<evidence type="ECO:0000259" key="1">
    <source>
        <dbReference type="Pfam" id="PF03734"/>
    </source>
</evidence>
<feature type="domain" description="L,D-TPase catalytic" evidence="1">
    <location>
        <begin position="31"/>
        <end position="200"/>
    </location>
</feature>
<organism evidence="2 3">
    <name type="scientific">Sulfurimonas aquatica</name>
    <dbReference type="NCBI Taxonomy" id="2672570"/>
    <lineage>
        <taxon>Bacteria</taxon>
        <taxon>Pseudomonadati</taxon>
        <taxon>Campylobacterota</taxon>
        <taxon>Epsilonproteobacteria</taxon>
        <taxon>Campylobacterales</taxon>
        <taxon>Sulfurimonadaceae</taxon>
        <taxon>Sulfurimonas</taxon>
    </lineage>
</organism>
<evidence type="ECO:0000313" key="3">
    <source>
        <dbReference type="Proteomes" id="UP000671852"/>
    </source>
</evidence>
<dbReference type="InterPro" id="IPR005490">
    <property type="entry name" value="LD_TPept_cat_dom"/>
</dbReference>
<reference evidence="2" key="2">
    <citation type="submission" date="2021-04" db="EMBL/GenBank/DDBJ databases">
        <title>Isolation and characterization of a novel species of the genus Sulfurimonas.</title>
        <authorList>
            <person name="Fukui M."/>
        </authorList>
    </citation>
    <scope>NUCLEOTIDE SEQUENCE</scope>
    <source>
        <strain evidence="2">H1576</strain>
    </source>
</reference>
<name>A0A975AYQ3_9BACT</name>
<reference evidence="2" key="1">
    <citation type="submission" date="2019-11" db="EMBL/GenBank/DDBJ databases">
        <authorList>
            <person name="Kojima H."/>
        </authorList>
    </citation>
    <scope>NUCLEOTIDE SEQUENCE</scope>
    <source>
        <strain evidence="2">H1576</strain>
    </source>
</reference>
<dbReference type="PANTHER" id="PTHR38589">
    <property type="entry name" value="BLR0621 PROTEIN"/>
    <property type="match status" value="1"/>
</dbReference>
<keyword evidence="3" id="KW-1185">Reference proteome</keyword>
<accession>A0A975AYQ3</accession>
<dbReference type="AlphaFoldDB" id="A0A975AYQ3"/>
<gene>
    <name evidence="2" type="ORF">GJV85_02455</name>
</gene>